<evidence type="ECO:0000313" key="5">
    <source>
        <dbReference type="EMBL" id="AQS58422.1"/>
    </source>
</evidence>
<dbReference type="GO" id="GO:0003700">
    <property type="term" value="F:DNA-binding transcription factor activity"/>
    <property type="evidence" value="ECO:0007669"/>
    <property type="project" value="InterPro"/>
</dbReference>
<dbReference type="Gene3D" id="1.10.10.10">
    <property type="entry name" value="Winged helix-like DNA-binding domain superfamily/Winged helix DNA-binding domain"/>
    <property type="match status" value="1"/>
</dbReference>
<dbReference type="PANTHER" id="PTHR38445:SF6">
    <property type="entry name" value="GNTR-FAMILY TRANSCRIPTIONAL REGULATOR"/>
    <property type="match status" value="1"/>
</dbReference>
<keyword evidence="1" id="KW-0805">Transcription regulation</keyword>
<dbReference type="GO" id="GO:0003677">
    <property type="term" value="F:DNA binding"/>
    <property type="evidence" value="ECO:0007669"/>
    <property type="project" value="UniProtKB-KW"/>
</dbReference>
<dbReference type="Pfam" id="PF00392">
    <property type="entry name" value="GntR"/>
    <property type="match status" value="1"/>
</dbReference>
<dbReference type="STRING" id="1833852.B0537_04540"/>
<evidence type="ECO:0000256" key="3">
    <source>
        <dbReference type="ARBA" id="ARBA00023163"/>
    </source>
</evidence>
<dbReference type="EMBL" id="CP019698">
    <property type="protein sequence ID" value="AQS58422.1"/>
    <property type="molecule type" value="Genomic_DNA"/>
</dbReference>
<dbReference type="AlphaFoldDB" id="A0A1S6IUH1"/>
<evidence type="ECO:0000313" key="6">
    <source>
        <dbReference type="Proteomes" id="UP000189464"/>
    </source>
</evidence>
<dbReference type="InterPro" id="IPR000524">
    <property type="entry name" value="Tscrpt_reg_HTH_GntR"/>
</dbReference>
<gene>
    <name evidence="5" type="ORF">B0537_04540</name>
</gene>
<keyword evidence="6" id="KW-1185">Reference proteome</keyword>
<dbReference type="InterPro" id="IPR036388">
    <property type="entry name" value="WH-like_DNA-bd_sf"/>
</dbReference>
<name>A0A1S6IUH1_9FIRM</name>
<organism evidence="5 6">
    <name type="scientific">Desulforamulus ferrireducens</name>
    <dbReference type="NCBI Taxonomy" id="1833852"/>
    <lineage>
        <taxon>Bacteria</taxon>
        <taxon>Bacillati</taxon>
        <taxon>Bacillota</taxon>
        <taxon>Clostridia</taxon>
        <taxon>Eubacteriales</taxon>
        <taxon>Peptococcaceae</taxon>
        <taxon>Desulforamulus</taxon>
    </lineage>
</organism>
<evidence type="ECO:0000256" key="1">
    <source>
        <dbReference type="ARBA" id="ARBA00023015"/>
    </source>
</evidence>
<evidence type="ECO:0000259" key="4">
    <source>
        <dbReference type="PROSITE" id="PS50949"/>
    </source>
</evidence>
<dbReference type="SUPFAM" id="SSF46785">
    <property type="entry name" value="Winged helix' DNA-binding domain"/>
    <property type="match status" value="1"/>
</dbReference>
<dbReference type="KEGG" id="dfg:B0537_04540"/>
<evidence type="ECO:0000256" key="2">
    <source>
        <dbReference type="ARBA" id="ARBA00023125"/>
    </source>
</evidence>
<dbReference type="RefSeq" id="WP_003545507.1">
    <property type="nucleotide sequence ID" value="NZ_CP019698.1"/>
</dbReference>
<sequence>MGHDFHTNQPIYLQIIQRLCRQIIRGELGAGDKLPSVRELAVQMGVNPNTVQRVYSEMERLQVAETKRGLGTFVTEKESRLKQLREELMTEQISSFISDMKEMGFTASEIVEGVRKTLEHE</sequence>
<feature type="domain" description="HTH gntR-type" evidence="4">
    <location>
        <begin position="9"/>
        <end position="77"/>
    </location>
</feature>
<dbReference type="Proteomes" id="UP000189464">
    <property type="component" value="Chromosome"/>
</dbReference>
<accession>A0A1S6IUH1</accession>
<dbReference type="CDD" id="cd07377">
    <property type="entry name" value="WHTH_GntR"/>
    <property type="match status" value="1"/>
</dbReference>
<dbReference type="SMART" id="SM00345">
    <property type="entry name" value="HTH_GNTR"/>
    <property type="match status" value="1"/>
</dbReference>
<keyword evidence="2" id="KW-0238">DNA-binding</keyword>
<reference evidence="5 6" key="1">
    <citation type="journal article" date="2016" name="Int. J. Syst. Evol. Microbiol.">
        <title>Desulfotomaculum ferrireducens sp. nov., a moderately thermophilic sulfate-reducing and dissimilatory Fe(III)-reducing bacterium isolated from compost.</title>
        <authorList>
            <person name="Yang G."/>
            <person name="Guo J."/>
            <person name="Zhuang L."/>
            <person name="Yuan Y."/>
            <person name="Zhou S."/>
        </authorList>
    </citation>
    <scope>NUCLEOTIDE SEQUENCE [LARGE SCALE GENOMIC DNA]</scope>
    <source>
        <strain evidence="5 6">GSS09</strain>
    </source>
</reference>
<dbReference type="OrthoDB" id="163333at2"/>
<proteinExistence type="predicted"/>
<dbReference type="InterPro" id="IPR036390">
    <property type="entry name" value="WH_DNA-bd_sf"/>
</dbReference>
<protein>
    <submittedName>
        <fullName evidence="5">GntR family transcriptional regulator</fullName>
    </submittedName>
</protein>
<dbReference type="PROSITE" id="PS50949">
    <property type="entry name" value="HTH_GNTR"/>
    <property type="match status" value="1"/>
</dbReference>
<dbReference type="PANTHER" id="PTHR38445">
    <property type="entry name" value="HTH-TYPE TRANSCRIPTIONAL REPRESSOR YTRA"/>
    <property type="match status" value="1"/>
</dbReference>
<keyword evidence="3" id="KW-0804">Transcription</keyword>